<proteinExistence type="predicted"/>
<comment type="caution">
    <text evidence="2">The sequence shown here is derived from an EMBL/GenBank/DDBJ whole genome shotgun (WGS) entry which is preliminary data.</text>
</comment>
<dbReference type="InterPro" id="IPR046866">
    <property type="entry name" value="FapA_N"/>
</dbReference>
<gene>
    <name evidence="2" type="ORF">CcarbDRAFT_0728</name>
</gene>
<dbReference type="Pfam" id="PF20250">
    <property type="entry name" value="FapA_N"/>
    <property type="match status" value="1"/>
</dbReference>
<evidence type="ECO:0000259" key="1">
    <source>
        <dbReference type="SMART" id="SM01245"/>
    </source>
</evidence>
<dbReference type="InterPro" id="IPR005646">
    <property type="entry name" value="FapA"/>
</dbReference>
<accession>C6PPL1</accession>
<dbReference type="PANTHER" id="PTHR38032">
    <property type="entry name" value="POLYMERASE-RELATED"/>
    <property type="match status" value="1"/>
</dbReference>
<protein>
    <recommendedName>
        <fullName evidence="1">RNA-binding protein KhpB N-terminal domain-containing protein</fullName>
    </recommendedName>
</protein>
<dbReference type="RefSeq" id="WP_007059613.1">
    <property type="nucleotide sequence ID" value="NZ_ACVI01000007.1"/>
</dbReference>
<feature type="domain" description="RNA-binding protein KhpB N-terminal" evidence="1">
    <location>
        <begin position="4"/>
        <end position="51"/>
    </location>
</feature>
<dbReference type="SMART" id="SM01245">
    <property type="entry name" value="Jag_N"/>
    <property type="match status" value="1"/>
</dbReference>
<dbReference type="STRING" id="536227.Ccar_24940"/>
<dbReference type="InterPro" id="IPR046865">
    <property type="entry name" value="FapA_b_solenoid"/>
</dbReference>
<dbReference type="Pfam" id="PF03961">
    <property type="entry name" value="FapA"/>
    <property type="match status" value="1"/>
</dbReference>
<organism evidence="2 3">
    <name type="scientific">Clostridium carboxidivorans P7</name>
    <dbReference type="NCBI Taxonomy" id="536227"/>
    <lineage>
        <taxon>Bacteria</taxon>
        <taxon>Bacillati</taxon>
        <taxon>Bacillota</taxon>
        <taxon>Clostridia</taxon>
        <taxon>Eubacteriales</taxon>
        <taxon>Clostridiaceae</taxon>
        <taxon>Clostridium</taxon>
    </lineage>
</organism>
<name>C6PPL1_9CLOT</name>
<dbReference type="eggNOG" id="COG1315">
    <property type="taxonomic scope" value="Bacteria"/>
</dbReference>
<dbReference type="PANTHER" id="PTHR38032:SF1">
    <property type="entry name" value="RNA-BINDING PROTEIN KHPB N-TERMINAL DOMAIN-CONTAINING PROTEIN"/>
    <property type="match status" value="1"/>
</dbReference>
<reference evidence="2 3" key="1">
    <citation type="submission" date="2009-06" db="EMBL/GenBank/DDBJ databases">
        <title>The draft genome of Clostridium carboxidivorans P7.</title>
        <authorList>
            <consortium name="US DOE Joint Genome Institute (JGI-PGF)"/>
            <person name="Lucas S."/>
            <person name="Copeland A."/>
            <person name="Lapidus A."/>
            <person name="Glavina del Rio T."/>
            <person name="Tice H."/>
            <person name="Bruce D."/>
            <person name="Goodwin L."/>
            <person name="Pitluck S."/>
            <person name="Larimer F."/>
            <person name="Land M.L."/>
            <person name="Hauser L."/>
            <person name="Hemme C.L."/>
        </authorList>
    </citation>
    <scope>NUCLEOTIDE SEQUENCE [LARGE SCALE GENOMIC DNA]</scope>
    <source>
        <strain evidence="2 3">P7</strain>
    </source>
</reference>
<keyword evidence="3" id="KW-1185">Reference proteome</keyword>
<dbReference type="EMBL" id="ACVI01000007">
    <property type="protein sequence ID" value="EET88905.1"/>
    <property type="molecule type" value="Genomic_DNA"/>
</dbReference>
<dbReference type="AlphaFoldDB" id="C6PPL1"/>
<evidence type="ECO:0000313" key="3">
    <source>
        <dbReference type="Proteomes" id="UP000004198"/>
    </source>
</evidence>
<sequence length="501" mass="56183">MKKVYEESSLEKCIKKACDEFCVNTEQLKFKVLEEKKHLFRKRVTVEIEFPDDIKIECSKEDKEDKKTEDTNENLTIDENDGTIKIVNGQIVVKNPKEDGSSAAIAVSDNIKVLVDGEQIKGKKEVFEESKIEVFFEESKAQRQLKITLSDDAMEAYATIIYKPENIYKLSDVSETAMAVLKPEVIKKNSPPRYNIEELKQELANSNVVYGIIEENLKSCVENPCKNFVVARGQQVENGKSDFVEIKFSTDEDLKKLKEDKVGNIDFKSIGSVTAVEKGDLIGEIHSGDEGKDGCDVNGRIKKHKPGKKLKIKIGEGCTSSENLIFSAIAGKPCIKNNAFYVYPIHEVRSDVDLKTGNIKFMGDIIIYGNVKEGMEVVCGNSLTIEKDVERANIRSNGDINVKGNVIAAEIFAGGEDVDKLKTIKDLESFKETLNNLIGAVEEIKKFNLLGPDKKDGEIIKILIENKFKTFSRLCINVVADLNRQLNSYEEENLVKLIKQS</sequence>
<evidence type="ECO:0000313" key="2">
    <source>
        <dbReference type="EMBL" id="EET88905.1"/>
    </source>
</evidence>
<dbReference type="InterPro" id="IPR032782">
    <property type="entry name" value="KhpB_N"/>
</dbReference>
<dbReference type="Proteomes" id="UP000004198">
    <property type="component" value="Unassembled WGS sequence"/>
</dbReference>